<reference evidence="2" key="1">
    <citation type="submission" date="2022-03" db="EMBL/GenBank/DDBJ databases">
        <title>Draft genome sequence of Aduncisulcus paluster, a free-living microaerophilic Fornicata.</title>
        <authorList>
            <person name="Yuyama I."/>
            <person name="Kume K."/>
            <person name="Tamura T."/>
            <person name="Inagaki Y."/>
            <person name="Hashimoto T."/>
        </authorList>
    </citation>
    <scope>NUCLEOTIDE SEQUENCE</scope>
    <source>
        <strain evidence="2">NY0171</strain>
    </source>
</reference>
<feature type="compositionally biased region" description="Polar residues" evidence="1">
    <location>
        <begin position="1"/>
        <end position="13"/>
    </location>
</feature>
<evidence type="ECO:0000313" key="3">
    <source>
        <dbReference type="Proteomes" id="UP001057375"/>
    </source>
</evidence>
<sequence>MNYNFLFESSSTTDESRAEHSENDSHDSTNGELDLVPFSALLLQGNRISPFHYSHETASSLLPPDGVQIPALTSVSPIASQSIASTRELQSLLTGSSSSPEVIDIDETGDTNRTNAGRDTTTGPHALPPHHSLEDDSSDIPSSPEKRRSFSSVRRRNKSDIEDIEEEESSDSDSREWRSEKRPSIVSSSKPRRSNSIVDIIDIDELGSEPSRTQRDTVQGITSRSVPSTTAPTTVSSIPGPIDPSVPIYTHNPPRTLEISTELWKTLSMIGLR</sequence>
<evidence type="ECO:0000313" key="2">
    <source>
        <dbReference type="EMBL" id="GKT25489.1"/>
    </source>
</evidence>
<comment type="caution">
    <text evidence="2">The sequence shown here is derived from an EMBL/GenBank/DDBJ whole genome shotgun (WGS) entry which is preliminary data.</text>
</comment>
<feature type="region of interest" description="Disordered" evidence="1">
    <location>
        <begin position="207"/>
        <end position="239"/>
    </location>
</feature>
<feature type="compositionally biased region" description="Basic and acidic residues" evidence="1">
    <location>
        <begin position="14"/>
        <end position="29"/>
    </location>
</feature>
<gene>
    <name evidence="2" type="ORF">ADUPG1_013057</name>
</gene>
<feature type="region of interest" description="Disordered" evidence="1">
    <location>
        <begin position="1"/>
        <end position="32"/>
    </location>
</feature>
<accession>A0ABQ5K5T3</accession>
<dbReference type="EMBL" id="BQXS01012589">
    <property type="protein sequence ID" value="GKT25489.1"/>
    <property type="molecule type" value="Genomic_DNA"/>
</dbReference>
<feature type="compositionally biased region" description="Acidic residues" evidence="1">
    <location>
        <begin position="162"/>
        <end position="171"/>
    </location>
</feature>
<evidence type="ECO:0000256" key="1">
    <source>
        <dbReference type="SAM" id="MobiDB-lite"/>
    </source>
</evidence>
<feature type="compositionally biased region" description="Low complexity" evidence="1">
    <location>
        <begin position="222"/>
        <end position="237"/>
    </location>
</feature>
<organism evidence="2 3">
    <name type="scientific">Aduncisulcus paluster</name>
    <dbReference type="NCBI Taxonomy" id="2918883"/>
    <lineage>
        <taxon>Eukaryota</taxon>
        <taxon>Metamonada</taxon>
        <taxon>Carpediemonas-like organisms</taxon>
        <taxon>Aduncisulcus</taxon>
    </lineage>
</organism>
<feature type="compositionally biased region" description="Polar residues" evidence="1">
    <location>
        <begin position="91"/>
        <end position="100"/>
    </location>
</feature>
<feature type="region of interest" description="Disordered" evidence="1">
    <location>
        <begin position="91"/>
        <end position="193"/>
    </location>
</feature>
<feature type="compositionally biased region" description="Basic and acidic residues" evidence="1">
    <location>
        <begin position="172"/>
        <end position="183"/>
    </location>
</feature>
<proteinExistence type="predicted"/>
<keyword evidence="3" id="KW-1185">Reference proteome</keyword>
<protein>
    <submittedName>
        <fullName evidence="2">Uncharacterized protein</fullName>
    </submittedName>
</protein>
<name>A0ABQ5K5T3_9EUKA</name>
<dbReference type="Proteomes" id="UP001057375">
    <property type="component" value="Unassembled WGS sequence"/>
</dbReference>
<feature type="compositionally biased region" description="Polar residues" evidence="1">
    <location>
        <begin position="111"/>
        <end position="123"/>
    </location>
</feature>